<protein>
    <submittedName>
        <fullName evidence="5">N-acetylmuramoyl-L-alanine amidase</fullName>
        <ecNumber evidence="5">3.5.1.28</ecNumber>
    </submittedName>
</protein>
<feature type="domain" description="Peptidoglycan recognition protein family" evidence="4">
    <location>
        <begin position="193"/>
        <end position="347"/>
    </location>
</feature>
<dbReference type="PANTHER" id="PTHR11022">
    <property type="entry name" value="PEPTIDOGLYCAN RECOGNITION PROTEIN"/>
    <property type="match status" value="1"/>
</dbReference>
<evidence type="ECO:0000313" key="6">
    <source>
        <dbReference type="Proteomes" id="UP001597326"/>
    </source>
</evidence>
<dbReference type="SUPFAM" id="SSF69318">
    <property type="entry name" value="Integrin alpha N-terminal domain"/>
    <property type="match status" value="1"/>
</dbReference>
<dbReference type="InterPro" id="IPR013207">
    <property type="entry name" value="LGFP"/>
</dbReference>
<dbReference type="SMART" id="SM00644">
    <property type="entry name" value="Ami_2"/>
    <property type="match status" value="1"/>
</dbReference>
<dbReference type="Proteomes" id="UP001597326">
    <property type="component" value="Unassembled WGS sequence"/>
</dbReference>
<keyword evidence="2" id="KW-0732">Signal</keyword>
<dbReference type="InterPro" id="IPR015510">
    <property type="entry name" value="PGRP"/>
</dbReference>
<feature type="chain" id="PRO_5045104290" evidence="2">
    <location>
        <begin position="33"/>
        <end position="798"/>
    </location>
</feature>
<evidence type="ECO:0000259" key="3">
    <source>
        <dbReference type="SMART" id="SM00644"/>
    </source>
</evidence>
<dbReference type="EC" id="3.5.1.28" evidence="5"/>
<keyword evidence="5" id="KW-0378">Hydrolase</keyword>
<reference evidence="6" key="1">
    <citation type="journal article" date="2019" name="Int. J. Syst. Evol. Microbiol.">
        <title>The Global Catalogue of Microorganisms (GCM) 10K type strain sequencing project: providing services to taxonomists for standard genome sequencing and annotation.</title>
        <authorList>
            <consortium name="The Broad Institute Genomics Platform"/>
            <consortium name="The Broad Institute Genome Sequencing Center for Infectious Disease"/>
            <person name="Wu L."/>
            <person name="Ma J."/>
        </authorList>
    </citation>
    <scope>NUCLEOTIDE SEQUENCE [LARGE SCALE GENOMIC DNA]</scope>
    <source>
        <strain evidence="6">CAIM 431</strain>
    </source>
</reference>
<dbReference type="Pfam" id="PF01510">
    <property type="entry name" value="Amidase_2"/>
    <property type="match status" value="1"/>
</dbReference>
<proteinExistence type="inferred from homology"/>
<dbReference type="SMART" id="SM00701">
    <property type="entry name" value="PGRP"/>
    <property type="match status" value="1"/>
</dbReference>
<dbReference type="InterPro" id="IPR002502">
    <property type="entry name" value="Amidase_domain"/>
</dbReference>
<dbReference type="PANTHER" id="PTHR11022:SF41">
    <property type="entry name" value="PEPTIDOGLYCAN-RECOGNITION PROTEIN LC-RELATED"/>
    <property type="match status" value="1"/>
</dbReference>
<evidence type="ECO:0000313" key="5">
    <source>
        <dbReference type="EMBL" id="MFD1890804.1"/>
    </source>
</evidence>
<evidence type="ECO:0000259" key="4">
    <source>
        <dbReference type="SMART" id="SM00701"/>
    </source>
</evidence>
<dbReference type="InterPro" id="IPR036505">
    <property type="entry name" value="Amidase/PGRP_sf"/>
</dbReference>
<dbReference type="InterPro" id="IPR006619">
    <property type="entry name" value="PGRP_domain_met/bac"/>
</dbReference>
<comment type="caution">
    <text evidence="5">The sequence shown here is derived from an EMBL/GenBank/DDBJ whole genome shotgun (WGS) entry which is preliminary data.</text>
</comment>
<gene>
    <name evidence="5" type="ORF">ACFSCS_11520</name>
</gene>
<dbReference type="CDD" id="cd06583">
    <property type="entry name" value="PGRP"/>
    <property type="match status" value="1"/>
</dbReference>
<accession>A0ABW4RYA9</accession>
<feature type="domain" description="N-acetylmuramoyl-L-alanine amidase" evidence="3">
    <location>
        <begin position="213"/>
        <end position="363"/>
    </location>
</feature>
<dbReference type="Pfam" id="PF08310">
    <property type="entry name" value="LGFP"/>
    <property type="match status" value="1"/>
</dbReference>
<feature type="signal peptide" evidence="2">
    <location>
        <begin position="1"/>
        <end position="32"/>
    </location>
</feature>
<comment type="similarity">
    <text evidence="1">Belongs to the N-acetylmuramoyl-L-alanine amidase 2 family.</text>
</comment>
<keyword evidence="6" id="KW-1185">Reference proteome</keyword>
<sequence>MRRHTLRKILAPVAALAVVGSLQTSLPVTAQAAPAAPLPAESIPSNELSLSPAGQTVEVDGVTQKVIAQLPATRRGFTMAGITFADLQGTARFQVRVTTAAGQQPWQDLEYQPEAVSGDEAAARRGTEPSFVGEAIAVEARVLTSPTAPATLSGARLALIDSQAQSGDSEVSGGGLATMRVAATATTTGVAKPAIVSRAKWGADESLVRLNGADCVPANLDTTIKAAIVHHTAGTNSYTAEQSPSIVRGILSYHTKSLGWCDVGYNFLVDKYGTVFEGRHGGTDNPVHGAHATSWNTDTVGISVMMNSSTAKQSSAAMTSVSRVLAWKLAGNYRDPQAKLTLAGKYINRIARHGDVMSTSCPGTNITAYMPTLRSQVATMMGNWKTPIYTEWVSQGGESGKLGSPHILERPWNGGRTTTFTQGGVYQTSAGATFWMGAATNRRYLASDGFTKLGWPTTDQAAGAASGQTITRFAKGSIYYSPSTGARITTGAINTWLRSNGSRLTSLGYPTGEVVATSSTTGYQLFANGRLSYNGSTVTMQVKGGAQGDQNADGRADVVELNATGATGWYPTTTSAVSGAVQPGTTLTGAPFTWASQVADVNGDGAGELIARRKDGTLWAWNGQGNGRWTTARQIGNGWNSMRELTLMPDMTRDGLPEIVAISSTDGTLKRYSLNRDLKFVSTTQIGHGWGGIKQIATVGDIRKVGVVDLLAVDASGALLDYHGTTAGALSGNKVQIGYGWGSFSDVRSLGDLNGDGRWDLVGHGTTGPVYRYLNTGATTWSTRTALMAALPQQSIIG</sequence>
<name>A0ABW4RYA9_9ACTN</name>
<organism evidence="5 6">
    <name type="scientific">Luteococcus peritonei</name>
    <dbReference type="NCBI Taxonomy" id="88874"/>
    <lineage>
        <taxon>Bacteria</taxon>
        <taxon>Bacillati</taxon>
        <taxon>Actinomycetota</taxon>
        <taxon>Actinomycetes</taxon>
        <taxon>Propionibacteriales</taxon>
        <taxon>Propionibacteriaceae</taxon>
        <taxon>Luteococcus</taxon>
    </lineage>
</organism>
<dbReference type="EMBL" id="JBHUFZ010000027">
    <property type="protein sequence ID" value="MFD1890804.1"/>
    <property type="molecule type" value="Genomic_DNA"/>
</dbReference>
<dbReference type="SUPFAM" id="SSF55846">
    <property type="entry name" value="N-acetylmuramoyl-L-alanine amidase-like"/>
    <property type="match status" value="1"/>
</dbReference>
<dbReference type="GO" id="GO:0008745">
    <property type="term" value="F:N-acetylmuramoyl-L-alanine amidase activity"/>
    <property type="evidence" value="ECO:0007669"/>
    <property type="project" value="UniProtKB-EC"/>
</dbReference>
<evidence type="ECO:0000256" key="1">
    <source>
        <dbReference type="ARBA" id="ARBA00007553"/>
    </source>
</evidence>
<dbReference type="RefSeq" id="WP_343875161.1">
    <property type="nucleotide sequence ID" value="NZ_BAAAIX010000029.1"/>
</dbReference>
<dbReference type="InterPro" id="IPR028994">
    <property type="entry name" value="Integrin_alpha_N"/>
</dbReference>
<dbReference type="Gene3D" id="3.40.80.10">
    <property type="entry name" value="Peptidoglycan recognition protein-like"/>
    <property type="match status" value="1"/>
</dbReference>
<evidence type="ECO:0000256" key="2">
    <source>
        <dbReference type="SAM" id="SignalP"/>
    </source>
</evidence>